<evidence type="ECO:0000313" key="5">
    <source>
        <dbReference type="Proteomes" id="UP000518752"/>
    </source>
</evidence>
<feature type="compositionally biased region" description="Low complexity" evidence="3">
    <location>
        <begin position="44"/>
        <end position="61"/>
    </location>
</feature>
<dbReference type="EMBL" id="JAACJN010000026">
    <property type="protein sequence ID" value="KAF5388829.1"/>
    <property type="molecule type" value="Genomic_DNA"/>
</dbReference>
<name>A0A8H5HSS4_9AGAR</name>
<proteinExistence type="predicted"/>
<feature type="region of interest" description="Disordered" evidence="3">
    <location>
        <begin position="25"/>
        <end position="63"/>
    </location>
</feature>
<reference evidence="4 5" key="1">
    <citation type="journal article" date="2020" name="ISME J.">
        <title>Uncovering the hidden diversity of litter-decomposition mechanisms in mushroom-forming fungi.</title>
        <authorList>
            <person name="Floudas D."/>
            <person name="Bentzer J."/>
            <person name="Ahren D."/>
            <person name="Johansson T."/>
            <person name="Persson P."/>
            <person name="Tunlid A."/>
        </authorList>
    </citation>
    <scope>NUCLEOTIDE SEQUENCE [LARGE SCALE GENOMIC DNA]</scope>
    <source>
        <strain evidence="4 5">CBS 406.79</strain>
    </source>
</reference>
<keyword evidence="5" id="KW-1185">Reference proteome</keyword>
<feature type="compositionally biased region" description="Polar residues" evidence="3">
    <location>
        <begin position="28"/>
        <end position="43"/>
    </location>
</feature>
<dbReference type="PANTHER" id="PTHR31001">
    <property type="entry name" value="UNCHARACTERIZED TRANSCRIPTIONAL REGULATORY PROTEIN"/>
    <property type="match status" value="1"/>
</dbReference>
<protein>
    <recommendedName>
        <fullName evidence="6">Transcription factor domain-containing protein</fullName>
    </recommendedName>
</protein>
<dbReference type="GO" id="GO:0005634">
    <property type="term" value="C:nucleus"/>
    <property type="evidence" value="ECO:0007669"/>
    <property type="project" value="UniProtKB-SubCell"/>
</dbReference>
<accession>A0A8H5HSS4</accession>
<evidence type="ECO:0000256" key="1">
    <source>
        <dbReference type="ARBA" id="ARBA00004123"/>
    </source>
</evidence>
<dbReference type="OrthoDB" id="3364175at2759"/>
<evidence type="ECO:0000313" key="4">
    <source>
        <dbReference type="EMBL" id="KAF5388829.1"/>
    </source>
</evidence>
<evidence type="ECO:0000256" key="3">
    <source>
        <dbReference type="SAM" id="MobiDB-lite"/>
    </source>
</evidence>
<dbReference type="InterPro" id="IPR050613">
    <property type="entry name" value="Sec_Metabolite_Reg"/>
</dbReference>
<dbReference type="CDD" id="cd12148">
    <property type="entry name" value="fungal_TF_MHR"/>
    <property type="match status" value="1"/>
</dbReference>
<evidence type="ECO:0000256" key="2">
    <source>
        <dbReference type="ARBA" id="ARBA00023242"/>
    </source>
</evidence>
<organism evidence="4 5">
    <name type="scientific">Collybiopsis confluens</name>
    <dbReference type="NCBI Taxonomy" id="2823264"/>
    <lineage>
        <taxon>Eukaryota</taxon>
        <taxon>Fungi</taxon>
        <taxon>Dikarya</taxon>
        <taxon>Basidiomycota</taxon>
        <taxon>Agaricomycotina</taxon>
        <taxon>Agaricomycetes</taxon>
        <taxon>Agaricomycetidae</taxon>
        <taxon>Agaricales</taxon>
        <taxon>Marasmiineae</taxon>
        <taxon>Omphalotaceae</taxon>
        <taxon>Collybiopsis</taxon>
    </lineage>
</organism>
<evidence type="ECO:0008006" key="6">
    <source>
        <dbReference type="Google" id="ProtNLM"/>
    </source>
</evidence>
<dbReference type="Proteomes" id="UP000518752">
    <property type="component" value="Unassembled WGS sequence"/>
</dbReference>
<dbReference type="AlphaFoldDB" id="A0A8H5HSS4"/>
<comment type="subcellular location">
    <subcellularLocation>
        <location evidence="1">Nucleus</location>
    </subcellularLocation>
</comment>
<keyword evidence="2" id="KW-0539">Nucleus</keyword>
<gene>
    <name evidence="4" type="ORF">D9757_005621</name>
</gene>
<sequence length="633" mass="69328">MVLGPIRSPDSSETSDPDHIRVLEKQLEQQNSGSDGKGHSTQTAPEHGSPSPSSSEGHAPSQSLCSWNDTELALLLAARLNLSPHAVKSITPSLGQLMGSQEECLGPGSSLHLIQQMVRSKAPQVHEGVLDNHSCFGIFTKPTFSQNTAHLAALVEKIPPRSETELLINSFFRYANWNVGLLETWIRTVVGQTFDFLHCPGSFPGNSLNPNWLCLFFATLASVPNNATIHQTGVFLTCSIAALRVAEDMQDRSPKCSSTLEGNLLTCLAMPLLSKRYASLGRLGEARRVLRVAESFRIDYDYEDVSWTDGEKYLRRLAWINLATWDRLYSLLLGRPAINLQRFQSTGSSEEPIPAYLSALHDLSLLAEEINELYRQDSCRPSTIMRLDCRLLEWEKTDRFGNTSGFEHTSAIKSLSTWFLFLRMKLHAKSISRDLHGIPEAGLISAFPSGGGGSKKLVDICVELIEMQCVAYDPVATFPNPGANFKNTITVSPSFDSSTENLLILLEACIALLLQLDHQQGLNNDIVDLLRTVSEIFHGFCSQTPRATAGNISYVGKTIIQGALSSWYLGGDAKSECSSLRSRSPSATVDIQELSEHVMGSIYGTCGNTAAILPESWSSLDDSLSLPTSAGRH</sequence>
<comment type="caution">
    <text evidence="4">The sequence shown here is derived from an EMBL/GenBank/DDBJ whole genome shotgun (WGS) entry which is preliminary data.</text>
</comment>